<reference evidence="14" key="1">
    <citation type="submission" date="2019-12" db="EMBL/GenBank/DDBJ databases">
        <authorList>
            <person name="zhang j."/>
            <person name="sun C.M."/>
        </authorList>
    </citation>
    <scope>NUCLEOTIDE SEQUENCE</scope>
    <source>
        <strain evidence="14">NS-1</strain>
    </source>
</reference>
<keyword evidence="5" id="KW-0813">Transport</keyword>
<feature type="transmembrane region" description="Helical" evidence="13">
    <location>
        <begin position="166"/>
        <end position="193"/>
    </location>
</feature>
<feature type="transmembrane region" description="Helical" evidence="13">
    <location>
        <begin position="395"/>
        <end position="416"/>
    </location>
</feature>
<evidence type="ECO:0000256" key="3">
    <source>
        <dbReference type="ARBA" id="ARBA00010199"/>
    </source>
</evidence>
<dbReference type="EMBL" id="CP046640">
    <property type="protein sequence ID" value="QTL99025.1"/>
    <property type="molecule type" value="Genomic_DNA"/>
</dbReference>
<keyword evidence="10" id="KW-0406">Ion transport</keyword>
<organism evidence="14 15">
    <name type="scientific">Iocasia fonsfrigidae</name>
    <dbReference type="NCBI Taxonomy" id="2682810"/>
    <lineage>
        <taxon>Bacteria</taxon>
        <taxon>Bacillati</taxon>
        <taxon>Bacillota</taxon>
        <taxon>Clostridia</taxon>
        <taxon>Halanaerobiales</taxon>
        <taxon>Halanaerobiaceae</taxon>
        <taxon>Iocasia</taxon>
    </lineage>
</organism>
<protein>
    <recommendedName>
        <fullName evidence="4">Probable multidrug resistance protein NorM</fullName>
    </recommendedName>
    <alternativeName>
        <fullName evidence="12">Multidrug-efflux transporter</fullName>
    </alternativeName>
</protein>
<keyword evidence="7" id="KW-1003">Cell membrane</keyword>
<dbReference type="Proteomes" id="UP000665020">
    <property type="component" value="Chromosome"/>
</dbReference>
<dbReference type="InterPro" id="IPR050222">
    <property type="entry name" value="MATE_MdtK"/>
</dbReference>
<keyword evidence="15" id="KW-1185">Reference proteome</keyword>
<keyword evidence="8 13" id="KW-0812">Transmembrane</keyword>
<keyword evidence="11 13" id="KW-0472">Membrane</keyword>
<name>A0A8A7KG10_9FIRM</name>
<evidence type="ECO:0000313" key="14">
    <source>
        <dbReference type="EMBL" id="QTL99025.1"/>
    </source>
</evidence>
<dbReference type="Pfam" id="PF01554">
    <property type="entry name" value="MatE"/>
    <property type="match status" value="2"/>
</dbReference>
<comment type="subcellular location">
    <subcellularLocation>
        <location evidence="2">Cell membrane</location>
        <topology evidence="2">Multi-pass membrane protein</topology>
    </subcellularLocation>
</comment>
<dbReference type="GO" id="GO:0006811">
    <property type="term" value="P:monoatomic ion transport"/>
    <property type="evidence" value="ECO:0007669"/>
    <property type="project" value="UniProtKB-KW"/>
</dbReference>
<evidence type="ECO:0000256" key="8">
    <source>
        <dbReference type="ARBA" id="ARBA00022692"/>
    </source>
</evidence>
<dbReference type="GO" id="GO:0005886">
    <property type="term" value="C:plasma membrane"/>
    <property type="evidence" value="ECO:0007669"/>
    <property type="project" value="UniProtKB-SubCell"/>
</dbReference>
<accession>A0A8A7KG10</accession>
<gene>
    <name evidence="14" type="ORF">GM661_14170</name>
</gene>
<evidence type="ECO:0000256" key="9">
    <source>
        <dbReference type="ARBA" id="ARBA00022989"/>
    </source>
</evidence>
<dbReference type="GO" id="GO:0015297">
    <property type="term" value="F:antiporter activity"/>
    <property type="evidence" value="ECO:0007669"/>
    <property type="project" value="UniProtKB-KW"/>
</dbReference>
<proteinExistence type="inferred from homology"/>
<evidence type="ECO:0000256" key="1">
    <source>
        <dbReference type="ARBA" id="ARBA00003408"/>
    </source>
</evidence>
<dbReference type="InterPro" id="IPR048279">
    <property type="entry name" value="MdtK-like"/>
</dbReference>
<dbReference type="NCBIfam" id="TIGR00797">
    <property type="entry name" value="matE"/>
    <property type="match status" value="1"/>
</dbReference>
<evidence type="ECO:0000256" key="10">
    <source>
        <dbReference type="ARBA" id="ARBA00023065"/>
    </source>
</evidence>
<feature type="transmembrane region" description="Helical" evidence="13">
    <location>
        <begin position="20"/>
        <end position="39"/>
    </location>
</feature>
<dbReference type="PANTHER" id="PTHR43298">
    <property type="entry name" value="MULTIDRUG RESISTANCE PROTEIN NORM-RELATED"/>
    <property type="match status" value="1"/>
</dbReference>
<feature type="transmembrane region" description="Helical" evidence="13">
    <location>
        <begin position="243"/>
        <end position="265"/>
    </location>
</feature>
<dbReference type="AlphaFoldDB" id="A0A8A7KG10"/>
<feature type="transmembrane region" description="Helical" evidence="13">
    <location>
        <begin position="138"/>
        <end position="159"/>
    </location>
</feature>
<evidence type="ECO:0000256" key="5">
    <source>
        <dbReference type="ARBA" id="ARBA00022448"/>
    </source>
</evidence>
<feature type="transmembrane region" description="Helical" evidence="13">
    <location>
        <begin position="99"/>
        <end position="118"/>
    </location>
</feature>
<evidence type="ECO:0000313" key="15">
    <source>
        <dbReference type="Proteomes" id="UP000665020"/>
    </source>
</evidence>
<comment type="function">
    <text evidence="1">Multidrug efflux pump.</text>
</comment>
<dbReference type="KEGG" id="ifn:GM661_14170"/>
<feature type="transmembrane region" description="Helical" evidence="13">
    <location>
        <begin position="422"/>
        <end position="443"/>
    </location>
</feature>
<evidence type="ECO:0000256" key="4">
    <source>
        <dbReference type="ARBA" id="ARBA00020268"/>
    </source>
</evidence>
<sequence length="454" mass="50394">MQSAKKSDRLGQEAIIPLLFRLAIPSIIAMFIQSMYNVVDSIYVGRYSKEALAALSLAYPVQLILIAIAVGTGVGTSTYISRQLGQGNKDNAENAAEHILHITAVYGIIVALFGYFFSDILMAWFTDDQQLITMGTEYIRIILIGAIALFIPMIGNNILRGEGNTFLPMITMLIGSVINIVLDPFLIFGIGFFPRMGVSGAALATVFSRVISGSFLLFILFSNKNELKINLRKMDFNLSIIKSIYIVGLPAMVMQLLASAMLIAINKFILAPHSDVAIAVGGIYIRLQSFVFMPVFGLNQGYMPIMGYNFGHKNPERMKKTMKAAFLIATAFTLLGFLIFQLFPKQLIMAFSEDTDLITMGTTALKRISLAFPIIGISIIISTTFQSLGSGLPSLLLSIIRQIIILLPVMYYLGQWFGFNKIWYAFPLSEFISLILGAGWLYFRLKKVFSYLRE</sequence>
<dbReference type="PANTHER" id="PTHR43298:SF2">
    <property type="entry name" value="FMN_FAD EXPORTER YEEO-RELATED"/>
    <property type="match status" value="1"/>
</dbReference>
<evidence type="ECO:0000256" key="12">
    <source>
        <dbReference type="ARBA" id="ARBA00031636"/>
    </source>
</evidence>
<evidence type="ECO:0000256" key="6">
    <source>
        <dbReference type="ARBA" id="ARBA00022449"/>
    </source>
</evidence>
<dbReference type="GO" id="GO:0042910">
    <property type="term" value="F:xenobiotic transmembrane transporter activity"/>
    <property type="evidence" value="ECO:0007669"/>
    <property type="project" value="InterPro"/>
</dbReference>
<feature type="transmembrane region" description="Helical" evidence="13">
    <location>
        <begin position="277"/>
        <end position="303"/>
    </location>
</feature>
<dbReference type="InterPro" id="IPR002528">
    <property type="entry name" value="MATE_fam"/>
</dbReference>
<comment type="similarity">
    <text evidence="3">Belongs to the multi antimicrobial extrusion (MATE) (TC 2.A.66.1) family.</text>
</comment>
<keyword evidence="6" id="KW-0050">Antiport</keyword>
<evidence type="ECO:0000256" key="7">
    <source>
        <dbReference type="ARBA" id="ARBA00022475"/>
    </source>
</evidence>
<evidence type="ECO:0000256" key="2">
    <source>
        <dbReference type="ARBA" id="ARBA00004651"/>
    </source>
</evidence>
<feature type="transmembrane region" description="Helical" evidence="13">
    <location>
        <begin position="324"/>
        <end position="344"/>
    </location>
</feature>
<evidence type="ECO:0000256" key="13">
    <source>
        <dbReference type="SAM" id="Phobius"/>
    </source>
</evidence>
<keyword evidence="9 13" id="KW-1133">Transmembrane helix</keyword>
<evidence type="ECO:0000256" key="11">
    <source>
        <dbReference type="ARBA" id="ARBA00023136"/>
    </source>
</evidence>
<dbReference type="RefSeq" id="WP_230867420.1">
    <property type="nucleotide sequence ID" value="NZ_CP046640.1"/>
</dbReference>
<dbReference type="PIRSF" id="PIRSF006603">
    <property type="entry name" value="DinF"/>
    <property type="match status" value="1"/>
</dbReference>
<feature type="transmembrane region" description="Helical" evidence="13">
    <location>
        <begin position="364"/>
        <end position="383"/>
    </location>
</feature>
<feature type="transmembrane region" description="Helical" evidence="13">
    <location>
        <begin position="199"/>
        <end position="222"/>
    </location>
</feature>
<feature type="transmembrane region" description="Helical" evidence="13">
    <location>
        <begin position="59"/>
        <end position="79"/>
    </location>
</feature>